<dbReference type="SUPFAM" id="SSF53720">
    <property type="entry name" value="ALDH-like"/>
    <property type="match status" value="1"/>
</dbReference>
<dbReference type="STRING" id="239498.AXK60_09715"/>
<dbReference type="InterPro" id="IPR044148">
    <property type="entry name" value="ALDH_GabD1-like"/>
</dbReference>
<dbReference type="OrthoDB" id="6882680at2"/>
<protein>
    <submittedName>
        <fullName evidence="6">Succinate-semialdehyde dehydrogenase</fullName>
    </submittedName>
</protein>
<keyword evidence="3" id="KW-0560">Oxidoreductase</keyword>
<dbReference type="AlphaFoldDB" id="A0A138ABK5"/>
<dbReference type="Pfam" id="PF00171">
    <property type="entry name" value="Aldedh"/>
    <property type="match status" value="1"/>
</dbReference>
<dbReference type="PANTHER" id="PTHR43217">
    <property type="entry name" value="SUCCINATE SEMIALDEHYDE DEHYDROGENASE [NAD(P)+] SAD"/>
    <property type="match status" value="1"/>
</dbReference>
<dbReference type="RefSeq" id="WP_068571847.1">
    <property type="nucleotide sequence ID" value="NZ_LSRE01000002.1"/>
</dbReference>
<reference evidence="7" key="1">
    <citation type="submission" date="2016-02" db="EMBL/GenBank/DDBJ databases">
        <authorList>
            <person name="Wen L."/>
            <person name="He K."/>
            <person name="Yang H."/>
        </authorList>
    </citation>
    <scope>NUCLEOTIDE SEQUENCE [LARGE SCALE GENOMIC DNA]</scope>
    <source>
        <strain evidence="7">JCM 15929</strain>
    </source>
</reference>
<evidence type="ECO:0000259" key="4">
    <source>
        <dbReference type="Pfam" id="PF00171"/>
    </source>
</evidence>
<keyword evidence="8" id="KW-1185">Reference proteome</keyword>
<dbReference type="Proteomes" id="UP000070409">
    <property type="component" value="Unassembled WGS sequence"/>
</dbReference>
<dbReference type="InterPro" id="IPR047110">
    <property type="entry name" value="GABD/Sad-like"/>
</dbReference>
<gene>
    <name evidence="6" type="ORF">AXK60_09715</name>
    <name evidence="5" type="ORF">AXK61_13600</name>
</gene>
<dbReference type="PANTHER" id="PTHR43217:SF2">
    <property type="entry name" value="SUCCINATE-SEMIALDEHYDE DEHYDROGENASE [NADP(+)]"/>
    <property type="match status" value="1"/>
</dbReference>
<dbReference type="EMBL" id="LSRF01000055">
    <property type="protein sequence ID" value="KXP07881.1"/>
    <property type="molecule type" value="Genomic_DNA"/>
</dbReference>
<dbReference type="GO" id="GO:0004777">
    <property type="term" value="F:succinate-semialdehyde dehydrogenase (NAD+) activity"/>
    <property type="evidence" value="ECO:0007669"/>
    <property type="project" value="TreeGrafter"/>
</dbReference>
<dbReference type="PROSITE" id="PS00070">
    <property type="entry name" value="ALDEHYDE_DEHYDR_CYS"/>
    <property type="match status" value="1"/>
</dbReference>
<name>A0A138ABK5_9ACTN</name>
<dbReference type="Gene3D" id="3.40.309.10">
    <property type="entry name" value="Aldehyde Dehydrogenase, Chain A, domain 2"/>
    <property type="match status" value="1"/>
</dbReference>
<reference evidence="6" key="3">
    <citation type="submission" date="2016-02" db="EMBL/GenBank/DDBJ databases">
        <authorList>
            <person name="Teng J.L."/>
            <person name="Yang Y."/>
            <person name="Huang Y."/>
            <person name="Guo F."/>
            <person name="Wei W."/>
            <person name="Chen J.H."/>
            <person name="Wong S.Y."/>
            <person name="Lau S.K."/>
            <person name="Woo P.C."/>
        </authorList>
    </citation>
    <scope>NUCLEOTIDE SEQUENCE</scope>
    <source>
        <strain evidence="6">JCM 15929</strain>
    </source>
</reference>
<comment type="similarity">
    <text evidence="1">Belongs to the aldehyde dehydrogenase family.</text>
</comment>
<organism evidence="6 7">
    <name type="scientific">Tsukamurella pseudospumae</name>
    <dbReference type="NCBI Taxonomy" id="239498"/>
    <lineage>
        <taxon>Bacteria</taxon>
        <taxon>Bacillati</taxon>
        <taxon>Actinomycetota</taxon>
        <taxon>Actinomycetes</taxon>
        <taxon>Mycobacteriales</taxon>
        <taxon>Tsukamurellaceae</taxon>
        <taxon>Tsukamurella</taxon>
    </lineage>
</organism>
<dbReference type="FunFam" id="3.40.605.10:FF:000012">
    <property type="entry name" value="NAD-dependent succinate-semialdehyde dehydrogenase"/>
    <property type="match status" value="1"/>
</dbReference>
<evidence type="ECO:0000256" key="1">
    <source>
        <dbReference type="ARBA" id="ARBA00009986"/>
    </source>
</evidence>
<dbReference type="Proteomes" id="UP000070258">
    <property type="component" value="Unassembled WGS sequence"/>
</dbReference>
<dbReference type="InterPro" id="IPR016163">
    <property type="entry name" value="Ald_DH_C"/>
</dbReference>
<dbReference type="CDD" id="cd07100">
    <property type="entry name" value="ALDH_SSADH1_GabD1"/>
    <property type="match status" value="1"/>
</dbReference>
<dbReference type="Gene3D" id="3.40.605.10">
    <property type="entry name" value="Aldehyde Dehydrogenase, Chain A, domain 1"/>
    <property type="match status" value="1"/>
</dbReference>
<dbReference type="InterPro" id="IPR016162">
    <property type="entry name" value="Ald_DH_N"/>
</dbReference>
<accession>A0A138ABK5</accession>
<dbReference type="GO" id="GO:0004030">
    <property type="term" value="F:aldehyde dehydrogenase [NAD(P)+] activity"/>
    <property type="evidence" value="ECO:0007669"/>
    <property type="project" value="InterPro"/>
</dbReference>
<dbReference type="InterPro" id="IPR016161">
    <property type="entry name" value="Ald_DH/histidinol_DH"/>
</dbReference>
<dbReference type="InterPro" id="IPR016160">
    <property type="entry name" value="Ald_DH_CS_CYS"/>
</dbReference>
<evidence type="ECO:0000256" key="3">
    <source>
        <dbReference type="ARBA" id="ARBA00023002"/>
    </source>
</evidence>
<evidence type="ECO:0000256" key="2">
    <source>
        <dbReference type="ARBA" id="ARBA00022857"/>
    </source>
</evidence>
<evidence type="ECO:0000313" key="6">
    <source>
        <dbReference type="EMBL" id="KXP07881.1"/>
    </source>
</evidence>
<dbReference type="EMBL" id="LSRE01000002">
    <property type="protein sequence ID" value="KXP01020.1"/>
    <property type="molecule type" value="Genomic_DNA"/>
</dbReference>
<feature type="domain" description="Aldehyde dehydrogenase" evidence="4">
    <location>
        <begin position="6"/>
        <end position="445"/>
    </location>
</feature>
<comment type="caution">
    <text evidence="6">The sequence shown here is derived from an EMBL/GenBank/DDBJ whole genome shotgun (WGS) entry which is preliminary data.</text>
</comment>
<sequence>MVDVQYAVTNPATGEVLQTYPTAEPAEVEAALDAASRAARTWPQESTVAERAALVRRVAELHTERREMLAGIIQREMGKPLEDALGEVDFSAAIYTYYADNAERFLADQPLELLEGEGSAVIRRSPIGVLFGIMPWNFPYYQVARFAGPNLAAGNTILLKHAPQCPESAEAMQLIFTEAGLPSGAYVNIRATNEQAADIIADPRVAAVSLTGSERAGAAVAEVAGRNLKKCVLELGGSDPFIVLSTHDLDATVDAAVAGRLDNTGQSCNAAKRFIVAADLYDDFVARFTAKILAAGEGIAPLSSERAAIGLEQQVNSAVEAGAHLAIEGQRDGAFYPPAVLTNVTEDNPAFRQELFGPVATVYRVEGEGEALALANDTPFGLGSYVFTTDPEQAARVADRIQAGMVFVNGVLAEGAELPFGGVKRSGFGREMGPLGIEEFLNKKLIRTIT</sequence>
<evidence type="ECO:0000313" key="8">
    <source>
        <dbReference type="Proteomes" id="UP000070409"/>
    </source>
</evidence>
<dbReference type="InterPro" id="IPR015590">
    <property type="entry name" value="Aldehyde_DH_dom"/>
</dbReference>
<evidence type="ECO:0000313" key="7">
    <source>
        <dbReference type="Proteomes" id="UP000070258"/>
    </source>
</evidence>
<reference evidence="5 8" key="2">
    <citation type="submission" date="2016-02" db="EMBL/GenBank/DDBJ databases">
        <authorList>
            <person name="Teng J.L."/>
            <person name="Tang Y."/>
            <person name="Huang Y."/>
            <person name="Guo F."/>
            <person name="Wei W."/>
            <person name="Chen J.H."/>
            <person name="Wong S.Y."/>
            <person name="Lau S.K."/>
            <person name="Woo P.C."/>
        </authorList>
    </citation>
    <scope>NUCLEOTIDE SEQUENCE [LARGE SCALE GENOMIC DNA]</scope>
    <source>
        <strain evidence="5 8">JCM 13375</strain>
    </source>
</reference>
<keyword evidence="2" id="KW-0521">NADP</keyword>
<evidence type="ECO:0000313" key="5">
    <source>
        <dbReference type="EMBL" id="KXP01020.1"/>
    </source>
</evidence>
<proteinExistence type="inferred from homology"/>